<reference evidence="3" key="1">
    <citation type="journal article" date="2019" name="Int. J. Syst. Evol. Microbiol.">
        <title>The Global Catalogue of Microorganisms (GCM) 10K type strain sequencing project: providing services to taxonomists for standard genome sequencing and annotation.</title>
        <authorList>
            <consortium name="The Broad Institute Genomics Platform"/>
            <consortium name="The Broad Institute Genome Sequencing Center for Infectious Disease"/>
            <person name="Wu L."/>
            <person name="Ma J."/>
        </authorList>
    </citation>
    <scope>NUCLEOTIDE SEQUENCE [LARGE SCALE GENOMIC DNA]</scope>
    <source>
        <strain evidence="3">KCTC 42282</strain>
    </source>
</reference>
<dbReference type="Proteomes" id="UP001595704">
    <property type="component" value="Unassembled WGS sequence"/>
</dbReference>
<accession>A0ABV7UNU7</accession>
<feature type="compositionally biased region" description="Basic and acidic residues" evidence="1">
    <location>
        <begin position="136"/>
        <end position="145"/>
    </location>
</feature>
<sequence length="493" mass="54558">MKPHRRTRRPHDASPERRARRSWFRHMRDAIRSHRLRAAALALTGLALAAFVFTTSMPLALAERHPRLSLLLSPHNAKALVALAREARNTGGAPSAPAAQETPSEQPEEQHAGAWADLTAAEQPVPPADQGAPRSDGSKASDQKRRDTILKLAAQAIRKAPLNAEAYRLIGEAATDDGQARQSMTDALARSRREAIAALWLAHHAYERGDWSGVIQMADTIFRARPSLNRFVAGYLNFLTTIPEGREKLTAALKAQPSWRLGFLRGLGTQLAGSDAPLALFQQMKQAGDTLTDQELVPFLDAHMRATKSATSAYNIWLQLLPVERLETLKSVNNLDFSTEPGGLPFDWRVASSRGVYVDFQRHVDKPGRALHLRFGVGQLKFGGISQVIFLTPGHYRFEGRQQGRMTARRGMRWRIACFPGARVVGESDQLMGAPRDARNFYFDVVVPDDPACEAQTVRLLHDARSPSEQYASGDITFDQLKIGRLPDPAARE</sequence>
<feature type="region of interest" description="Disordered" evidence="1">
    <location>
        <begin position="89"/>
        <end position="145"/>
    </location>
</feature>
<protein>
    <submittedName>
        <fullName evidence="2">Tetratricopeptide repeat protein</fullName>
    </submittedName>
</protein>
<proteinExistence type="predicted"/>
<keyword evidence="3" id="KW-1185">Reference proteome</keyword>
<evidence type="ECO:0000256" key="1">
    <source>
        <dbReference type="SAM" id="MobiDB-lite"/>
    </source>
</evidence>
<evidence type="ECO:0000313" key="2">
    <source>
        <dbReference type="EMBL" id="MFC3640166.1"/>
    </source>
</evidence>
<organism evidence="2 3">
    <name type="scientific">Camelimonas fluminis</name>
    <dbReference type="NCBI Taxonomy" id="1576911"/>
    <lineage>
        <taxon>Bacteria</taxon>
        <taxon>Pseudomonadati</taxon>
        <taxon>Pseudomonadota</taxon>
        <taxon>Alphaproteobacteria</taxon>
        <taxon>Hyphomicrobiales</taxon>
        <taxon>Chelatococcaceae</taxon>
        <taxon>Camelimonas</taxon>
    </lineage>
</organism>
<comment type="caution">
    <text evidence="2">The sequence shown here is derived from an EMBL/GenBank/DDBJ whole genome shotgun (WGS) entry which is preliminary data.</text>
</comment>
<dbReference type="RefSeq" id="WP_376853190.1">
    <property type="nucleotide sequence ID" value="NZ_JBHRYC010000122.1"/>
</dbReference>
<evidence type="ECO:0000313" key="3">
    <source>
        <dbReference type="Proteomes" id="UP001595704"/>
    </source>
</evidence>
<gene>
    <name evidence="2" type="ORF">ACFONL_22785</name>
</gene>
<name>A0ABV7UNU7_9HYPH</name>
<dbReference type="EMBL" id="JBHRYC010000122">
    <property type="protein sequence ID" value="MFC3640166.1"/>
    <property type="molecule type" value="Genomic_DNA"/>
</dbReference>